<dbReference type="InterPro" id="IPR019787">
    <property type="entry name" value="Znf_PHD-finger"/>
</dbReference>
<evidence type="ECO:0000259" key="7">
    <source>
        <dbReference type="PROSITE" id="PS50089"/>
    </source>
</evidence>
<evidence type="ECO:0000256" key="2">
    <source>
        <dbReference type="ARBA" id="ARBA00022771"/>
    </source>
</evidence>
<gene>
    <name evidence="8" type="ORF">Nepgr_011166</name>
</gene>
<comment type="caution">
    <text evidence="8">The sequence shown here is derived from an EMBL/GenBank/DDBJ whole genome shotgun (WGS) entry which is preliminary data.</text>
</comment>
<dbReference type="InterPro" id="IPR001841">
    <property type="entry name" value="Znf_RING"/>
</dbReference>
<name>A0AAD3SEQ4_NEPGR</name>
<dbReference type="Pfam" id="PF00628">
    <property type="entry name" value="PHD"/>
    <property type="match status" value="1"/>
</dbReference>
<evidence type="ECO:0000256" key="3">
    <source>
        <dbReference type="ARBA" id="ARBA00022833"/>
    </source>
</evidence>
<dbReference type="InterPro" id="IPR001965">
    <property type="entry name" value="Znf_PHD"/>
</dbReference>
<dbReference type="AlphaFoldDB" id="A0AAD3SEQ4"/>
<evidence type="ECO:0000256" key="5">
    <source>
        <dbReference type="SAM" id="MobiDB-lite"/>
    </source>
</evidence>
<evidence type="ECO:0000259" key="6">
    <source>
        <dbReference type="PROSITE" id="PS50016"/>
    </source>
</evidence>
<evidence type="ECO:0008006" key="10">
    <source>
        <dbReference type="Google" id="ProtNLM"/>
    </source>
</evidence>
<proteinExistence type="predicted"/>
<evidence type="ECO:0000256" key="1">
    <source>
        <dbReference type="ARBA" id="ARBA00022723"/>
    </source>
</evidence>
<reference evidence="8" key="1">
    <citation type="submission" date="2023-05" db="EMBL/GenBank/DDBJ databases">
        <title>Nepenthes gracilis genome sequencing.</title>
        <authorList>
            <person name="Fukushima K."/>
        </authorList>
    </citation>
    <scope>NUCLEOTIDE SEQUENCE</scope>
    <source>
        <strain evidence="8">SING2019-196</strain>
    </source>
</reference>
<keyword evidence="3" id="KW-0862">Zinc</keyword>
<feature type="region of interest" description="Disordered" evidence="5">
    <location>
        <begin position="928"/>
        <end position="995"/>
    </location>
</feature>
<dbReference type="SMART" id="SM00249">
    <property type="entry name" value="PHD"/>
    <property type="match status" value="1"/>
</dbReference>
<organism evidence="8 9">
    <name type="scientific">Nepenthes gracilis</name>
    <name type="common">Slender pitcher plant</name>
    <dbReference type="NCBI Taxonomy" id="150966"/>
    <lineage>
        <taxon>Eukaryota</taxon>
        <taxon>Viridiplantae</taxon>
        <taxon>Streptophyta</taxon>
        <taxon>Embryophyta</taxon>
        <taxon>Tracheophyta</taxon>
        <taxon>Spermatophyta</taxon>
        <taxon>Magnoliopsida</taxon>
        <taxon>eudicotyledons</taxon>
        <taxon>Gunneridae</taxon>
        <taxon>Pentapetalae</taxon>
        <taxon>Caryophyllales</taxon>
        <taxon>Nepenthaceae</taxon>
        <taxon>Nepenthes</taxon>
    </lineage>
</organism>
<keyword evidence="9" id="KW-1185">Reference proteome</keyword>
<dbReference type="SUPFAM" id="SSF57903">
    <property type="entry name" value="FYVE/PHD zinc finger"/>
    <property type="match status" value="1"/>
</dbReference>
<feature type="compositionally biased region" description="Low complexity" evidence="5">
    <location>
        <begin position="959"/>
        <end position="968"/>
    </location>
</feature>
<dbReference type="EMBL" id="BSYO01000009">
    <property type="protein sequence ID" value="GMH09325.1"/>
    <property type="molecule type" value="Genomic_DNA"/>
</dbReference>
<keyword evidence="2 4" id="KW-0863">Zinc-finger</keyword>
<dbReference type="GO" id="GO:0016567">
    <property type="term" value="P:protein ubiquitination"/>
    <property type="evidence" value="ECO:0007669"/>
    <property type="project" value="TreeGrafter"/>
</dbReference>
<dbReference type="PANTHER" id="PTHR15315">
    <property type="entry name" value="RING FINGER PROTEIN 41, 151"/>
    <property type="match status" value="1"/>
</dbReference>
<evidence type="ECO:0000313" key="9">
    <source>
        <dbReference type="Proteomes" id="UP001279734"/>
    </source>
</evidence>
<feature type="compositionally biased region" description="Basic and acidic residues" evidence="5">
    <location>
        <begin position="1176"/>
        <end position="1191"/>
    </location>
</feature>
<feature type="domain" description="RING-type" evidence="7">
    <location>
        <begin position="35"/>
        <end position="74"/>
    </location>
</feature>
<dbReference type="PROSITE" id="PS00518">
    <property type="entry name" value="ZF_RING_1"/>
    <property type="match status" value="1"/>
</dbReference>
<dbReference type="Proteomes" id="UP001279734">
    <property type="component" value="Unassembled WGS sequence"/>
</dbReference>
<dbReference type="Gene3D" id="3.30.40.10">
    <property type="entry name" value="Zinc/RING finger domain, C3HC4 (zinc finger)"/>
    <property type="match status" value="2"/>
</dbReference>
<dbReference type="SMART" id="SM00184">
    <property type="entry name" value="RING"/>
    <property type="match status" value="1"/>
</dbReference>
<evidence type="ECO:0000256" key="4">
    <source>
        <dbReference type="PROSITE-ProRule" id="PRU00175"/>
    </source>
</evidence>
<dbReference type="PROSITE" id="PS50089">
    <property type="entry name" value="ZF_RING_2"/>
    <property type="match status" value="1"/>
</dbReference>
<dbReference type="InterPro" id="IPR013083">
    <property type="entry name" value="Znf_RING/FYVE/PHD"/>
</dbReference>
<dbReference type="Pfam" id="PF13639">
    <property type="entry name" value="zf-RING_2"/>
    <property type="match status" value="1"/>
</dbReference>
<feature type="region of interest" description="Disordered" evidence="5">
    <location>
        <begin position="1156"/>
        <end position="1191"/>
    </location>
</feature>
<accession>A0AAD3SEQ4</accession>
<evidence type="ECO:0000313" key="8">
    <source>
        <dbReference type="EMBL" id="GMH09325.1"/>
    </source>
</evidence>
<dbReference type="InterPro" id="IPR017907">
    <property type="entry name" value="Znf_RING_CS"/>
</dbReference>
<protein>
    <recommendedName>
        <fullName evidence="10">RING-type domain-containing protein</fullName>
    </recommendedName>
</protein>
<feature type="region of interest" description="Disordered" evidence="5">
    <location>
        <begin position="364"/>
        <end position="384"/>
    </location>
</feature>
<dbReference type="GO" id="GO:0061630">
    <property type="term" value="F:ubiquitin protein ligase activity"/>
    <property type="evidence" value="ECO:0007669"/>
    <property type="project" value="TreeGrafter"/>
</dbReference>
<feature type="domain" description="PHD-type" evidence="6">
    <location>
        <begin position="67"/>
        <end position="186"/>
    </location>
</feature>
<sequence>MSIMEVEFLESGLSEEDIPEFDAETDASTFEGERCGICMDIIIDRGVLDCCQHWFCFECIDNWSSITNLCPLCQNEFQLITCVPVYDTIGSSRTDEGSHPRDDDWFVEGKNNTLSFPSYYIDENAVTCLDGDGCKIRNELVTLEEDLTLDTSIACDSCDTWYHAFCVGFDPEGNVDSWLCPRCVDDGTTKKSVLKLIDGMGNLCHSEMADNNCLVNMLSGKVSISVADAGETAVVVSLIDGKQVVEEPFEKSLSSTELHDDHKTCPSKMASDAFVKSETLSDQNITTILPDADAEKLAQCISIDASLILPCNSLELKSNTDDEGMGKLSSFDKSTVLSANSYDSCIINRRHDSERIMSHNLVLGSSASGEESGKPTVQLGGDEQHCSTSHRNFCGIFPADEHVSDAKADVAAIIGEKRVRIEDSNDEKQVGLSTEASLEKEKAKKRVRRAPCALDDFLKPGHQIPSPSDEYVERSEKNSSLTNIMSIVQGTEPRIVNGLMQGKPFDKFLTGGKKAAGLRMKKIMRRPAEDKESSILVQNLRKEIREAIRDKSSEDIGKSIFDPKLLAAFRAAVTEPISGPIRKVCSPIVKAKKSILQKGKTREKLTKKIYATANGKRRRAWDRECEVEFWKHRCIKATKPEKIDMLKSVLDLLRKSPETKHFQQSSEGEARNPILSRLYLADASVLPRKDDIKPLSVFKDAASFEQNEVLTSAERDTKASIDKHVDGTLSKLEVPLQSGISSVDIKNNNGSGASTKSGVFSNKVKLGRHFEKSSCNLSGVVDLHKEATGKSDDKISNKRKWALEVLARKTGSNAKSSMDQKQEDDAVLKGNYPLLAQLPLDMRPKLESSQHNKIPVAVRQTQLYRLTEHFLRMANPACICRTAATELAIADAINIEKMVADKSKSKVVYLNLCSQELRHHLNSNDYYKTAKSNPSSPLMAPSEGGEPSMAAPSYDPEAEAALRAAGLLSDSPPTSPSHREEDPNHDADRLSEPREIRPDNVFELGSHPELDIYGDFVYNLEDEDYIGGAAVDVSKLQAAEVETKMKLVFSTPNMETPFPTFGVEDCDAARTDILASSSCRCENDKSGTLPSGLIVDEGDEEPSLSECKEIYGPDKEPIIKSLAEVPTDVNNHGSVEEIKSPALDGKNVAAKKSDTDVNGGACGGDNSPCHSQTGENIHDEKPPGTNVNKRDDNADSIVKKVEAYIKEHIRPLCRSGVITVEQYRWAVRKTAEKVMKYHSKAKNANFLIKEGDKVKKLAEQYVEAANHKRIT</sequence>
<dbReference type="PANTHER" id="PTHR15315:SF26">
    <property type="entry name" value="E3 UBIQUITIN-PROTEIN LIGASE NRDP1"/>
    <property type="match status" value="1"/>
</dbReference>
<dbReference type="SUPFAM" id="SSF57850">
    <property type="entry name" value="RING/U-box"/>
    <property type="match status" value="1"/>
</dbReference>
<dbReference type="InterPro" id="IPR011011">
    <property type="entry name" value="Znf_FYVE_PHD"/>
</dbReference>
<feature type="compositionally biased region" description="Basic and acidic residues" evidence="5">
    <location>
        <begin position="977"/>
        <end position="995"/>
    </location>
</feature>
<dbReference type="PROSITE" id="PS50016">
    <property type="entry name" value="ZF_PHD_2"/>
    <property type="match status" value="1"/>
</dbReference>
<dbReference type="GO" id="GO:0008270">
    <property type="term" value="F:zinc ion binding"/>
    <property type="evidence" value="ECO:0007669"/>
    <property type="project" value="UniProtKB-KW"/>
</dbReference>
<keyword evidence="1" id="KW-0479">Metal-binding</keyword>